<dbReference type="HOGENOM" id="CLU_805896_0_0_11"/>
<evidence type="ECO:0000313" key="3">
    <source>
        <dbReference type="EMBL" id="AJI78338.1"/>
    </source>
</evidence>
<accession>A0A0B6EU31</accession>
<keyword evidence="2" id="KW-1133">Transmembrane helix</keyword>
<feature type="transmembrane region" description="Helical" evidence="2">
    <location>
        <begin position="249"/>
        <end position="277"/>
    </location>
</feature>
<feature type="coiled-coil region" evidence="1">
    <location>
        <begin position="205"/>
        <end position="239"/>
    </location>
</feature>
<keyword evidence="1" id="KW-0175">Coiled coil</keyword>
<organism evidence="3 4">
    <name type="scientific">Corynebacterium singulare</name>
    <dbReference type="NCBI Taxonomy" id="161899"/>
    <lineage>
        <taxon>Bacteria</taxon>
        <taxon>Bacillati</taxon>
        <taxon>Actinomycetota</taxon>
        <taxon>Actinomycetes</taxon>
        <taxon>Mycobacteriales</taxon>
        <taxon>Corynebacteriaceae</taxon>
        <taxon>Corynebacterium</taxon>
    </lineage>
</organism>
<dbReference type="AlphaFoldDB" id="A0A0B6EU31"/>
<name>A0A0B6EU31_9CORY</name>
<sequence>MVSVTEMTKLAQAAAKGKMDSVLKVLSPRLDKAEKAIKTLQEKLKSLPENTGDILSSLPSDFSTRLTQAESELRNVKSNLAANKNYVSSSHFQVTMMEVQQMITGLIRNIEDLPNGLEGVKGYLIEISEQMSRLTRMQQLVLKAAESPIHLDKDSSQAVAQSLNAQMTSSLTSSLEPLVEVAVSEAMSKESESLHKAAEASKKARSALLQEKESNEKLLEKIRAERKKYNDDMEKSNTNFIKACMSASWIAASVLFVAIALVAVGALGNGLLSMLGIPDGVSALWGHVQEANGIGPTLGWLALTLIVIGVLIALMTWMLSQAAPGIAHLVEEYRRNHPRKETNH</sequence>
<evidence type="ECO:0000256" key="2">
    <source>
        <dbReference type="SAM" id="Phobius"/>
    </source>
</evidence>
<keyword evidence="2" id="KW-0812">Transmembrane</keyword>
<dbReference type="KEGG" id="csx:CSING_03960"/>
<dbReference type="EMBL" id="CP010827">
    <property type="protein sequence ID" value="AJI78338.1"/>
    <property type="molecule type" value="Genomic_DNA"/>
</dbReference>
<protein>
    <submittedName>
        <fullName evidence="3">Uncharacterized protein</fullName>
    </submittedName>
</protein>
<proteinExistence type="predicted"/>
<evidence type="ECO:0000256" key="1">
    <source>
        <dbReference type="SAM" id="Coils"/>
    </source>
</evidence>
<keyword evidence="2" id="KW-0472">Membrane</keyword>
<feature type="transmembrane region" description="Helical" evidence="2">
    <location>
        <begin position="297"/>
        <end position="319"/>
    </location>
</feature>
<dbReference type="Proteomes" id="UP000031890">
    <property type="component" value="Chromosome"/>
</dbReference>
<reference evidence="3 4" key="1">
    <citation type="journal article" date="2015" name="Genome Announc.">
        <title>Complete Genome Sequence and Annotation of Corynebacterium singulare DSM 44357, Isolated from a Human Semen Specimen.</title>
        <authorList>
            <person name="Merten M."/>
            <person name="Brinkrolf K."/>
            <person name="Albersmeier A."/>
            <person name="Kutter Y."/>
            <person name="Ruckert C."/>
            <person name="Tauch A."/>
        </authorList>
    </citation>
    <scope>NUCLEOTIDE SEQUENCE [LARGE SCALE GENOMIC DNA]</scope>
    <source>
        <strain evidence="3">IBS B52218</strain>
    </source>
</reference>
<evidence type="ECO:0000313" key="4">
    <source>
        <dbReference type="Proteomes" id="UP000031890"/>
    </source>
</evidence>
<gene>
    <name evidence="3" type="ORF">CSING_03960</name>
</gene>